<reference evidence="3" key="1">
    <citation type="submission" date="2016-10" db="EMBL/GenBank/DDBJ databases">
        <authorList>
            <person name="Varghese N."/>
            <person name="Submissions S."/>
        </authorList>
    </citation>
    <scope>NUCLEOTIDE SEQUENCE [LARGE SCALE GENOMIC DNA]</scope>
    <source>
        <strain evidence="3">DSM 16108</strain>
    </source>
</reference>
<feature type="transmembrane region" description="Helical" evidence="1">
    <location>
        <begin position="122"/>
        <end position="154"/>
    </location>
</feature>
<feature type="transmembrane region" description="Helical" evidence="1">
    <location>
        <begin position="79"/>
        <end position="101"/>
    </location>
</feature>
<evidence type="ECO:0008006" key="4">
    <source>
        <dbReference type="Google" id="ProtNLM"/>
    </source>
</evidence>
<keyword evidence="1" id="KW-1133">Transmembrane helix</keyword>
<proteinExistence type="predicted"/>
<keyword evidence="3" id="KW-1185">Reference proteome</keyword>
<dbReference type="OrthoDB" id="1751619at2"/>
<dbReference type="AlphaFoldDB" id="A0A1I3XHL7"/>
<feature type="transmembrane region" description="Helical" evidence="1">
    <location>
        <begin position="188"/>
        <end position="209"/>
    </location>
</feature>
<feature type="transmembrane region" description="Helical" evidence="1">
    <location>
        <begin position="221"/>
        <end position="241"/>
    </location>
</feature>
<evidence type="ECO:0000313" key="2">
    <source>
        <dbReference type="EMBL" id="SFK18839.1"/>
    </source>
</evidence>
<evidence type="ECO:0000313" key="3">
    <source>
        <dbReference type="Proteomes" id="UP000199589"/>
    </source>
</evidence>
<dbReference type="RefSeq" id="WP_091896911.1">
    <property type="nucleotide sequence ID" value="NZ_FOSJ01000014.1"/>
</dbReference>
<name>A0A1I3XHL7_9LACT</name>
<gene>
    <name evidence="2" type="ORF">SAMN04488569_101439</name>
</gene>
<dbReference type="Proteomes" id="UP000199589">
    <property type="component" value="Unassembled WGS sequence"/>
</dbReference>
<dbReference type="EMBL" id="FOSJ01000014">
    <property type="protein sequence ID" value="SFK18839.1"/>
    <property type="molecule type" value="Genomic_DNA"/>
</dbReference>
<feature type="transmembrane region" description="Helical" evidence="1">
    <location>
        <begin position="253"/>
        <end position="276"/>
    </location>
</feature>
<organism evidence="2 3">
    <name type="scientific">Marinilactibacillus piezotolerans</name>
    <dbReference type="NCBI Taxonomy" id="258723"/>
    <lineage>
        <taxon>Bacteria</taxon>
        <taxon>Bacillati</taxon>
        <taxon>Bacillota</taxon>
        <taxon>Bacilli</taxon>
        <taxon>Lactobacillales</taxon>
        <taxon>Carnobacteriaceae</taxon>
        <taxon>Marinilactibacillus</taxon>
    </lineage>
</organism>
<sequence>MKKQLQYFIRLVNFEFERMYKFLLGIMIILILSNFAGYIIGPLNYVSKANETMKLESLSTTQYIETYGSFSLETLTRSLWILGPIALGIIGFLFYSIFIWYREWLGKNTFIYRLLMLPTSRMHIYFAKLLIIFVGIFSLLSLQIISLWIGSFIISSLTPPEFFSAMTVSEVVRTGIIFPMILPNTLEVFLGIYSLGLVAISVLFTIILLERSYRIKGFPLGIFYALASIGFIISPNLVSLIAKNNYILFNSELIIIVVIFALIVGLVSLLISRYLLKNKITV</sequence>
<keyword evidence="1" id="KW-0472">Membrane</keyword>
<keyword evidence="1" id="KW-0812">Transmembrane</keyword>
<feature type="transmembrane region" description="Helical" evidence="1">
    <location>
        <begin position="20"/>
        <end position="40"/>
    </location>
</feature>
<evidence type="ECO:0000256" key="1">
    <source>
        <dbReference type="SAM" id="Phobius"/>
    </source>
</evidence>
<protein>
    <recommendedName>
        <fullName evidence="4">ABC-2 family transporter protein</fullName>
    </recommendedName>
</protein>
<accession>A0A1I3XHL7</accession>